<dbReference type="GO" id="GO:0010945">
    <property type="term" value="F:coenzyme A diphosphatase activity"/>
    <property type="evidence" value="ECO:0007669"/>
    <property type="project" value="InterPro"/>
</dbReference>
<protein>
    <submittedName>
        <fullName evidence="8">8-oxo-dGTP pyrophosphatase MutT, NUDIX family</fullName>
    </submittedName>
</protein>
<evidence type="ECO:0000256" key="1">
    <source>
        <dbReference type="ARBA" id="ARBA00001936"/>
    </source>
</evidence>
<evidence type="ECO:0000256" key="5">
    <source>
        <dbReference type="ARBA" id="ARBA00022842"/>
    </source>
</evidence>
<keyword evidence="9" id="KW-1185">Reference proteome</keyword>
<evidence type="ECO:0000256" key="6">
    <source>
        <dbReference type="ARBA" id="ARBA00023211"/>
    </source>
</evidence>
<dbReference type="PANTHER" id="PTHR12992">
    <property type="entry name" value="NUDIX HYDROLASE"/>
    <property type="match status" value="1"/>
</dbReference>
<keyword evidence="4" id="KW-0378">Hydrolase</keyword>
<organism evidence="8 9">
    <name type="scientific">Desulfotruncus arcticus DSM 17038</name>
    <dbReference type="NCBI Taxonomy" id="1121424"/>
    <lineage>
        <taxon>Bacteria</taxon>
        <taxon>Bacillati</taxon>
        <taxon>Bacillota</taxon>
        <taxon>Clostridia</taxon>
        <taxon>Eubacteriales</taxon>
        <taxon>Desulfallaceae</taxon>
        <taxon>Desulfotruncus</taxon>
    </lineage>
</organism>
<dbReference type="GO" id="GO:0046872">
    <property type="term" value="F:metal ion binding"/>
    <property type="evidence" value="ECO:0007669"/>
    <property type="project" value="UniProtKB-KW"/>
</dbReference>
<keyword evidence="6" id="KW-0464">Manganese</keyword>
<dbReference type="AlphaFoldDB" id="A0A1I2XDQ2"/>
<dbReference type="CDD" id="cd03426">
    <property type="entry name" value="NUDIX_CoAse_Nudt7"/>
    <property type="match status" value="1"/>
</dbReference>
<reference evidence="9" key="1">
    <citation type="submission" date="2016-10" db="EMBL/GenBank/DDBJ databases">
        <authorList>
            <person name="Varghese N."/>
            <person name="Submissions S."/>
        </authorList>
    </citation>
    <scope>NUCLEOTIDE SEQUENCE [LARGE SCALE GENOMIC DNA]</scope>
    <source>
        <strain evidence="9">DSM 17038</strain>
    </source>
</reference>
<evidence type="ECO:0000259" key="7">
    <source>
        <dbReference type="PROSITE" id="PS51462"/>
    </source>
</evidence>
<dbReference type="STRING" id="341036.SAMN05660649_03909"/>
<dbReference type="PANTHER" id="PTHR12992:SF11">
    <property type="entry name" value="MITOCHONDRIAL COENZYME A DIPHOSPHATASE NUDT8"/>
    <property type="match status" value="1"/>
</dbReference>
<evidence type="ECO:0000313" key="9">
    <source>
        <dbReference type="Proteomes" id="UP000199337"/>
    </source>
</evidence>
<dbReference type="PROSITE" id="PS51462">
    <property type="entry name" value="NUDIX"/>
    <property type="match status" value="1"/>
</dbReference>
<evidence type="ECO:0000256" key="2">
    <source>
        <dbReference type="ARBA" id="ARBA00001946"/>
    </source>
</evidence>
<keyword evidence="3" id="KW-0479">Metal-binding</keyword>
<feature type="domain" description="Nudix hydrolase" evidence="7">
    <location>
        <begin position="21"/>
        <end position="155"/>
    </location>
</feature>
<dbReference type="RefSeq" id="WP_092473504.1">
    <property type="nucleotide sequence ID" value="NZ_FOOX01000017.1"/>
</dbReference>
<comment type="cofactor">
    <cofactor evidence="2">
        <name>Mg(2+)</name>
        <dbReference type="ChEBI" id="CHEBI:18420"/>
    </cofactor>
</comment>
<evidence type="ECO:0000313" key="8">
    <source>
        <dbReference type="EMBL" id="SFH11595.1"/>
    </source>
</evidence>
<proteinExistence type="predicted"/>
<keyword evidence="5" id="KW-0460">Magnesium</keyword>
<evidence type="ECO:0000256" key="4">
    <source>
        <dbReference type="ARBA" id="ARBA00022801"/>
    </source>
</evidence>
<dbReference type="Proteomes" id="UP000199337">
    <property type="component" value="Unassembled WGS sequence"/>
</dbReference>
<dbReference type="OrthoDB" id="9802805at2"/>
<dbReference type="InterPro" id="IPR045121">
    <property type="entry name" value="CoAse"/>
</dbReference>
<sequence>MRELIDKLNSRKPDLMGRENYFLSAVLIPLVKRKGNFEILFEVRSRDLARQPGEICFPGGRVENNEKKRPELAAVREAAEELGLPKKDIKVLTPLDFLVTPMGPVVYPFVGEILAPDSIVPNREEVERVFTVPVSFFLNYPPQVSKTYVATRYSEDFPLDRVPEVYRGGWKQRWSFPTYIYEYQEFFIWGMTATILHNFISMIKD</sequence>
<gene>
    <name evidence="8" type="ORF">SAMN05660649_03909</name>
</gene>
<dbReference type="InterPro" id="IPR015797">
    <property type="entry name" value="NUDIX_hydrolase-like_dom_sf"/>
</dbReference>
<name>A0A1I2XDQ2_9FIRM</name>
<dbReference type="Gene3D" id="3.90.79.10">
    <property type="entry name" value="Nucleoside Triphosphate Pyrophosphohydrolase"/>
    <property type="match status" value="1"/>
</dbReference>
<dbReference type="EMBL" id="FOOX01000017">
    <property type="protein sequence ID" value="SFH11595.1"/>
    <property type="molecule type" value="Genomic_DNA"/>
</dbReference>
<accession>A0A1I2XDQ2</accession>
<evidence type="ECO:0000256" key="3">
    <source>
        <dbReference type="ARBA" id="ARBA00022723"/>
    </source>
</evidence>
<dbReference type="Pfam" id="PF00293">
    <property type="entry name" value="NUDIX"/>
    <property type="match status" value="1"/>
</dbReference>
<comment type="cofactor">
    <cofactor evidence="1">
        <name>Mn(2+)</name>
        <dbReference type="ChEBI" id="CHEBI:29035"/>
    </cofactor>
</comment>
<dbReference type="InterPro" id="IPR000086">
    <property type="entry name" value="NUDIX_hydrolase_dom"/>
</dbReference>
<dbReference type="SUPFAM" id="SSF55811">
    <property type="entry name" value="Nudix"/>
    <property type="match status" value="1"/>
</dbReference>